<dbReference type="Proteomes" id="UP000199251">
    <property type="component" value="Unassembled WGS sequence"/>
</dbReference>
<organism evidence="2 3">
    <name type="scientific">Mycobacterium lentiflavum</name>
    <dbReference type="NCBI Taxonomy" id="141349"/>
    <lineage>
        <taxon>Bacteria</taxon>
        <taxon>Bacillati</taxon>
        <taxon>Actinomycetota</taxon>
        <taxon>Actinomycetes</taxon>
        <taxon>Mycobacteriales</taxon>
        <taxon>Mycobacteriaceae</taxon>
        <taxon>Mycobacterium</taxon>
        <taxon>Mycobacterium simiae complex</taxon>
    </lineage>
</organism>
<evidence type="ECO:0000313" key="3">
    <source>
        <dbReference type="Proteomes" id="UP000199251"/>
    </source>
</evidence>
<reference evidence="2 3" key="1">
    <citation type="submission" date="2015-03" db="EMBL/GenBank/DDBJ databases">
        <authorList>
            <person name="Urmite Genomes"/>
        </authorList>
    </citation>
    <scope>NUCLEOTIDE SEQUENCE [LARGE SCALE GENOMIC DNA]</scope>
    <source>
        <strain evidence="2 3">CSUR P1491</strain>
    </source>
</reference>
<dbReference type="EMBL" id="CTEE01000001">
    <property type="protein sequence ID" value="CQD19824.1"/>
    <property type="molecule type" value="Genomic_DNA"/>
</dbReference>
<evidence type="ECO:0000256" key="1">
    <source>
        <dbReference type="SAM" id="MobiDB-lite"/>
    </source>
</evidence>
<name>A0A0E4CQ53_MYCLN</name>
<accession>A0A0E4CQ53</accession>
<feature type="compositionally biased region" description="Polar residues" evidence="1">
    <location>
        <begin position="1"/>
        <end position="20"/>
    </location>
</feature>
<gene>
    <name evidence="2" type="ORF">BN1232_04685</name>
</gene>
<sequence>MFSPTVRPSNSRGLSNSSGIMSVGLGDTASPLGTVEAVAG</sequence>
<evidence type="ECO:0000313" key="2">
    <source>
        <dbReference type="EMBL" id="CQD19824.1"/>
    </source>
</evidence>
<protein>
    <submittedName>
        <fullName evidence="2">Uncharacterized protein</fullName>
    </submittedName>
</protein>
<dbReference type="STRING" id="141349.BN1232_04685"/>
<dbReference type="AlphaFoldDB" id="A0A0E4CQ53"/>
<feature type="region of interest" description="Disordered" evidence="1">
    <location>
        <begin position="1"/>
        <end position="29"/>
    </location>
</feature>
<proteinExistence type="predicted"/>